<dbReference type="GO" id="GO:0033617">
    <property type="term" value="P:mitochondrial respiratory chain complex IV assembly"/>
    <property type="evidence" value="ECO:0007669"/>
    <property type="project" value="TreeGrafter"/>
</dbReference>
<dbReference type="OMA" id="EHETMYK"/>
<evidence type="ECO:0000256" key="3">
    <source>
        <dbReference type="ARBA" id="ARBA00022946"/>
    </source>
</evidence>
<accession>U4LU83</accession>
<dbReference type="Pfam" id="PF15786">
    <property type="entry name" value="PET117"/>
    <property type="match status" value="1"/>
</dbReference>
<keyword evidence="6" id="KW-0812">Transmembrane</keyword>
<protein>
    <submittedName>
        <fullName evidence="7">Similar to Protein pet117, mitochondrial acc. no. C6Y4C1</fullName>
    </submittedName>
</protein>
<proteinExistence type="inferred from homology"/>
<dbReference type="PANTHER" id="PTHR28163:SF1">
    <property type="entry name" value="PROTEIN PET117 HOMOLOG, MITOCHONDRIAL"/>
    <property type="match status" value="1"/>
</dbReference>
<keyword evidence="8" id="KW-1185">Reference proteome</keyword>
<organism evidence="7 8">
    <name type="scientific">Pyronema omphalodes (strain CBS 100304)</name>
    <name type="common">Pyronema confluens</name>
    <dbReference type="NCBI Taxonomy" id="1076935"/>
    <lineage>
        <taxon>Eukaryota</taxon>
        <taxon>Fungi</taxon>
        <taxon>Dikarya</taxon>
        <taxon>Ascomycota</taxon>
        <taxon>Pezizomycotina</taxon>
        <taxon>Pezizomycetes</taxon>
        <taxon>Pezizales</taxon>
        <taxon>Pyronemataceae</taxon>
        <taxon>Pyronema</taxon>
    </lineage>
</organism>
<evidence type="ECO:0000256" key="5">
    <source>
        <dbReference type="SAM" id="MobiDB-lite"/>
    </source>
</evidence>
<evidence type="ECO:0000313" key="8">
    <source>
        <dbReference type="Proteomes" id="UP000018144"/>
    </source>
</evidence>
<comment type="similarity">
    <text evidence="2">Belongs to the PET117 family.</text>
</comment>
<evidence type="ECO:0000256" key="4">
    <source>
        <dbReference type="ARBA" id="ARBA00023128"/>
    </source>
</evidence>
<keyword evidence="6" id="KW-0472">Membrane</keyword>
<dbReference type="eggNOG" id="ENOG502S7B1">
    <property type="taxonomic scope" value="Eukaryota"/>
</dbReference>
<dbReference type="OrthoDB" id="76305at2759"/>
<sequence>MSRPAKLTLLGTTVFSGLVIVGVHYLQREERASMHAGVIRDEERTRIKRERQADFDLQAALQKEYMKEQEVKATHHEGDHRASLEENK</sequence>
<evidence type="ECO:0000256" key="2">
    <source>
        <dbReference type="ARBA" id="ARBA00008197"/>
    </source>
</evidence>
<dbReference type="Proteomes" id="UP000018144">
    <property type="component" value="Unassembled WGS sequence"/>
</dbReference>
<comment type="subcellular location">
    <subcellularLocation>
        <location evidence="1">Mitochondrion</location>
    </subcellularLocation>
</comment>
<feature type="transmembrane region" description="Helical" evidence="6">
    <location>
        <begin position="7"/>
        <end position="26"/>
    </location>
</feature>
<gene>
    <name evidence="7" type="ORF">PCON_10783</name>
</gene>
<keyword evidence="3" id="KW-0809">Transit peptide</keyword>
<name>U4LU83_PYROM</name>
<feature type="region of interest" description="Disordered" evidence="5">
    <location>
        <begin position="68"/>
        <end position="88"/>
    </location>
</feature>
<evidence type="ECO:0000256" key="6">
    <source>
        <dbReference type="SAM" id="Phobius"/>
    </source>
</evidence>
<dbReference type="AlphaFoldDB" id="U4LU83"/>
<keyword evidence="6" id="KW-1133">Transmembrane helix</keyword>
<dbReference type="EMBL" id="HF935596">
    <property type="protein sequence ID" value="CCX31436.1"/>
    <property type="molecule type" value="Genomic_DNA"/>
</dbReference>
<keyword evidence="4" id="KW-0496">Mitochondrion</keyword>
<evidence type="ECO:0000256" key="1">
    <source>
        <dbReference type="ARBA" id="ARBA00004173"/>
    </source>
</evidence>
<dbReference type="GO" id="GO:0005739">
    <property type="term" value="C:mitochondrion"/>
    <property type="evidence" value="ECO:0007669"/>
    <property type="project" value="UniProtKB-SubCell"/>
</dbReference>
<evidence type="ECO:0000313" key="7">
    <source>
        <dbReference type="EMBL" id="CCX31436.1"/>
    </source>
</evidence>
<dbReference type="PANTHER" id="PTHR28163">
    <property type="entry name" value="PROTEIN PET117 HOMOLOG, MITOCHONDRIAL"/>
    <property type="match status" value="1"/>
</dbReference>
<dbReference type="InterPro" id="IPR031568">
    <property type="entry name" value="Pet117"/>
</dbReference>
<reference evidence="7 8" key="1">
    <citation type="journal article" date="2013" name="PLoS Genet.">
        <title>The genome and development-dependent transcriptomes of Pyronema confluens: a window into fungal evolution.</title>
        <authorList>
            <person name="Traeger S."/>
            <person name="Altegoer F."/>
            <person name="Freitag M."/>
            <person name="Gabaldon T."/>
            <person name="Kempken F."/>
            <person name="Kumar A."/>
            <person name="Marcet-Houben M."/>
            <person name="Poggeler S."/>
            <person name="Stajich J.E."/>
            <person name="Nowrousian M."/>
        </authorList>
    </citation>
    <scope>NUCLEOTIDE SEQUENCE [LARGE SCALE GENOMIC DNA]</scope>
    <source>
        <strain evidence="8">CBS 100304</strain>
        <tissue evidence="7">Vegetative mycelium</tissue>
    </source>
</reference>
<dbReference type="STRING" id="1076935.U4LU83"/>